<gene>
    <name evidence="2" type="ORF">FKR84_07415</name>
</gene>
<sequence>MLKNSCYLIFVGLLLMACNSSNEDEDVSVFGNDLPVGASAEEFLLQQEEFPTIEIEVAYTENFQPLPESLQNLRDFVEQHTEKEVIISPNKIMLEPQEIYTQNAIEAIEEQFRISENEPEKISTFILFLPGSYAQNTADSIQLGLAYRNTSIALFEKDILSVANSKTNQEKAESRLAAHHFMHLLGLVNHGVPTVNNHEDLEFSHHCLTQNCLLQAATNFAGDSDFLLSNDLQLKSYCLADLAAFKNAN</sequence>
<dbReference type="EMBL" id="VIAR01000006">
    <property type="protein sequence ID" value="TQD38806.1"/>
    <property type="molecule type" value="Genomic_DNA"/>
</dbReference>
<accession>A0A507ZM84</accession>
<comment type="caution">
    <text evidence="2">The sequence shown here is derived from an EMBL/GenBank/DDBJ whole genome shotgun (WGS) entry which is preliminary data.</text>
</comment>
<dbReference type="Proteomes" id="UP000317169">
    <property type="component" value="Unassembled WGS sequence"/>
</dbReference>
<evidence type="ECO:0000256" key="1">
    <source>
        <dbReference type="SAM" id="SignalP"/>
    </source>
</evidence>
<reference evidence="2 3" key="1">
    <citation type="submission" date="2019-06" db="EMBL/GenBank/DDBJ databases">
        <title>Flavibacter putida gen. nov., sp. nov., a novel marine bacterium of the family Flavobacteriaceae isolated from coastal seawater.</title>
        <authorList>
            <person name="Feng X."/>
        </authorList>
    </citation>
    <scope>NUCLEOTIDE SEQUENCE [LARGE SCALE GENOMIC DNA]</scope>
    <source>
        <strain evidence="2 3">PLHSN227</strain>
    </source>
</reference>
<organism evidence="2 3">
    <name type="scientific">Haloflavibacter putidus</name>
    <dbReference type="NCBI Taxonomy" id="2576776"/>
    <lineage>
        <taxon>Bacteria</taxon>
        <taxon>Pseudomonadati</taxon>
        <taxon>Bacteroidota</taxon>
        <taxon>Flavobacteriia</taxon>
        <taxon>Flavobacteriales</taxon>
        <taxon>Flavobacteriaceae</taxon>
        <taxon>Haloflavibacter</taxon>
    </lineage>
</organism>
<proteinExistence type="predicted"/>
<dbReference type="RefSeq" id="WP_141421664.1">
    <property type="nucleotide sequence ID" value="NZ_VIAR01000006.1"/>
</dbReference>
<evidence type="ECO:0008006" key="4">
    <source>
        <dbReference type="Google" id="ProtNLM"/>
    </source>
</evidence>
<evidence type="ECO:0000313" key="2">
    <source>
        <dbReference type="EMBL" id="TQD38806.1"/>
    </source>
</evidence>
<name>A0A507ZM84_9FLAO</name>
<feature type="chain" id="PRO_5021231083" description="Membrane metalloprotease" evidence="1">
    <location>
        <begin position="24"/>
        <end position="249"/>
    </location>
</feature>
<dbReference type="AlphaFoldDB" id="A0A507ZM84"/>
<protein>
    <recommendedName>
        <fullName evidence="4">Membrane metalloprotease</fullName>
    </recommendedName>
</protein>
<feature type="signal peptide" evidence="1">
    <location>
        <begin position="1"/>
        <end position="23"/>
    </location>
</feature>
<keyword evidence="3" id="KW-1185">Reference proteome</keyword>
<evidence type="ECO:0000313" key="3">
    <source>
        <dbReference type="Proteomes" id="UP000317169"/>
    </source>
</evidence>
<keyword evidence="1" id="KW-0732">Signal</keyword>
<dbReference type="PROSITE" id="PS51257">
    <property type="entry name" value="PROKAR_LIPOPROTEIN"/>
    <property type="match status" value="1"/>
</dbReference>
<dbReference type="OrthoDB" id="1121673at2"/>